<evidence type="ECO:0000256" key="4">
    <source>
        <dbReference type="ARBA" id="ARBA00022840"/>
    </source>
</evidence>
<dbReference type="PROSITE" id="PS50011">
    <property type="entry name" value="PROTEIN_KINASE_DOM"/>
    <property type="match status" value="1"/>
</dbReference>
<feature type="binding site" evidence="5">
    <location>
        <position position="386"/>
    </location>
    <ligand>
        <name>ATP</name>
        <dbReference type="ChEBI" id="CHEBI:30616"/>
    </ligand>
</feature>
<dbReference type="InterPro" id="IPR014729">
    <property type="entry name" value="Rossmann-like_a/b/a_fold"/>
</dbReference>
<dbReference type="InterPro" id="IPR011009">
    <property type="entry name" value="Kinase-like_dom_sf"/>
</dbReference>
<dbReference type="SUPFAM" id="SSF52402">
    <property type="entry name" value="Adenine nucleotide alpha hydrolases-like"/>
    <property type="match status" value="1"/>
</dbReference>
<dbReference type="PROSITE" id="PS00108">
    <property type="entry name" value="PROTEIN_KINASE_ST"/>
    <property type="match status" value="1"/>
</dbReference>
<evidence type="ECO:0000313" key="8">
    <source>
        <dbReference type="EMBL" id="GAA0158263.1"/>
    </source>
</evidence>
<sequence length="702" mass="77144">MGNKNAFGSCTETILNECGGIDTGCGGGDRGGATVDLQESEGTVVVVGVKLDGKSKELLTWALVKISQCGDRVVALHVLDPQTDKVELLLLVKEFDSVLAAYEGFCNLKQIDLKLKVCRGTPVHKVLAREVKSCGATSLILGPSEVPHTIRSTVSVAKSCAKNLPKSVSVIAVDNGKLLFERQAPTKNPSESQSLKGTGKRSKRRKLVGKSRLSLQSPTASNEDSCSDIVDNSMALVLYNSQETSLEEPESRPGWTFLRRVFKHRSVSENSSPKKSIVKKWSVCPYEKHVERNDDDDDSSNLDGESSTAIVVGPEPQNAPACDDSYILPKELVGLSQKYSSMCRLFLYEELLSTTSNFQPENLIGRGGSSLVYRGCLPDDTELAVKILKTSEDAFKQYVSEIEIVTSLNHKNIISLYGFCYEDNNLLLVYDLVAKGSLEENLHGANNLKSSLGWAIRYKVAIGVAEALDHLHNASTKPIIHRDVKSSNILLSDDFEPLLSDFGLARFASNSSCDMMSYDVAGTFGYLAPEYFMHGRLDEMIDVYAFGVVLLELLSGRKPIDTKNEKGQESLVMWAKQILRCGETLQFLDPDLSHSYDHDQFENMVLAATLCIQQAPGLRPKMSKVLKLLQGDPEVVNCTEQQVNSSEVTAAIDEQSPQKIESFLNLALLNLEDDSISTSSTDQMISVEDYLQGRWSRTSSFD</sequence>
<dbReference type="SMART" id="SM00220">
    <property type="entry name" value="S_TKc"/>
    <property type="match status" value="1"/>
</dbReference>
<proteinExistence type="predicted"/>
<feature type="region of interest" description="Disordered" evidence="6">
    <location>
        <begin position="290"/>
        <end position="317"/>
    </location>
</feature>
<dbReference type="SUPFAM" id="SSF56112">
    <property type="entry name" value="Protein kinase-like (PK-like)"/>
    <property type="match status" value="1"/>
</dbReference>
<protein>
    <recommendedName>
        <fullName evidence="7">Protein kinase domain-containing protein</fullName>
    </recommendedName>
</protein>
<dbReference type="FunFam" id="3.30.200.20:FF:000268">
    <property type="entry name" value="probable receptor-like serine/threonine-protein kinase At5g57670"/>
    <property type="match status" value="1"/>
</dbReference>
<reference evidence="8 9" key="1">
    <citation type="submission" date="2024-01" db="EMBL/GenBank/DDBJ databases">
        <title>The complete chloroplast genome sequence of Lithospermum erythrorhizon: insights into the phylogenetic relationship among Boraginaceae species and the maternal lineages of purple gromwells.</title>
        <authorList>
            <person name="Okada T."/>
            <person name="Watanabe K."/>
        </authorList>
    </citation>
    <scope>NUCLEOTIDE SEQUENCE [LARGE SCALE GENOMIC DNA]</scope>
</reference>
<keyword evidence="2 5" id="KW-0547">Nucleotide-binding</keyword>
<dbReference type="Gene3D" id="3.30.200.20">
    <property type="entry name" value="Phosphorylase Kinase, domain 1"/>
    <property type="match status" value="1"/>
</dbReference>
<dbReference type="PANTHER" id="PTHR47987">
    <property type="entry name" value="OS08G0249100 PROTEIN"/>
    <property type="match status" value="1"/>
</dbReference>
<keyword evidence="1" id="KW-0808">Transferase</keyword>
<evidence type="ECO:0000256" key="6">
    <source>
        <dbReference type="SAM" id="MobiDB-lite"/>
    </source>
</evidence>
<keyword evidence="9" id="KW-1185">Reference proteome</keyword>
<comment type="caution">
    <text evidence="8">The sequence shown here is derived from an EMBL/GenBank/DDBJ whole genome shotgun (WGS) entry which is preliminary data.</text>
</comment>
<name>A0AAV3Q4T9_LITER</name>
<keyword evidence="4 5" id="KW-0067">ATP-binding</keyword>
<dbReference type="Pfam" id="PF00069">
    <property type="entry name" value="Pkinase"/>
    <property type="match status" value="1"/>
</dbReference>
<dbReference type="InterPro" id="IPR000719">
    <property type="entry name" value="Prot_kinase_dom"/>
</dbReference>
<evidence type="ECO:0000256" key="1">
    <source>
        <dbReference type="ARBA" id="ARBA00022679"/>
    </source>
</evidence>
<gene>
    <name evidence="8" type="ORF">LIER_15340</name>
</gene>
<dbReference type="InterPro" id="IPR006016">
    <property type="entry name" value="UspA"/>
</dbReference>
<dbReference type="PROSITE" id="PS00107">
    <property type="entry name" value="PROTEIN_KINASE_ATP"/>
    <property type="match status" value="1"/>
</dbReference>
<dbReference type="EMBL" id="BAABME010003298">
    <property type="protein sequence ID" value="GAA0158263.1"/>
    <property type="molecule type" value="Genomic_DNA"/>
</dbReference>
<keyword evidence="3" id="KW-0418">Kinase</keyword>
<dbReference type="FunFam" id="1.10.510.10:FF:000284">
    <property type="entry name" value="Putative receptor-like serine/threonine-protein kinase"/>
    <property type="match status" value="1"/>
</dbReference>
<dbReference type="GO" id="GO:0004672">
    <property type="term" value="F:protein kinase activity"/>
    <property type="evidence" value="ECO:0007669"/>
    <property type="project" value="InterPro"/>
</dbReference>
<accession>A0AAV3Q4T9</accession>
<feature type="domain" description="Protein kinase" evidence="7">
    <location>
        <begin position="358"/>
        <end position="635"/>
    </location>
</feature>
<evidence type="ECO:0000259" key="7">
    <source>
        <dbReference type="PROSITE" id="PS50011"/>
    </source>
</evidence>
<dbReference type="InterPro" id="IPR017441">
    <property type="entry name" value="Protein_kinase_ATP_BS"/>
</dbReference>
<dbReference type="InterPro" id="IPR046958">
    <property type="entry name" value="RBK1/2/STUNTED"/>
</dbReference>
<evidence type="ECO:0000256" key="5">
    <source>
        <dbReference type="PROSITE-ProRule" id="PRU10141"/>
    </source>
</evidence>
<dbReference type="Pfam" id="PF00582">
    <property type="entry name" value="Usp"/>
    <property type="match status" value="1"/>
</dbReference>
<feature type="compositionally biased region" description="Basic residues" evidence="6">
    <location>
        <begin position="198"/>
        <end position="209"/>
    </location>
</feature>
<organism evidence="8 9">
    <name type="scientific">Lithospermum erythrorhizon</name>
    <name type="common">Purple gromwell</name>
    <name type="synonym">Lithospermum officinale var. erythrorhizon</name>
    <dbReference type="NCBI Taxonomy" id="34254"/>
    <lineage>
        <taxon>Eukaryota</taxon>
        <taxon>Viridiplantae</taxon>
        <taxon>Streptophyta</taxon>
        <taxon>Embryophyta</taxon>
        <taxon>Tracheophyta</taxon>
        <taxon>Spermatophyta</taxon>
        <taxon>Magnoliopsida</taxon>
        <taxon>eudicotyledons</taxon>
        <taxon>Gunneridae</taxon>
        <taxon>Pentapetalae</taxon>
        <taxon>asterids</taxon>
        <taxon>lamiids</taxon>
        <taxon>Boraginales</taxon>
        <taxon>Boraginaceae</taxon>
        <taxon>Boraginoideae</taxon>
        <taxon>Lithospermeae</taxon>
        <taxon>Lithospermum</taxon>
    </lineage>
</organism>
<dbReference type="PANTHER" id="PTHR47987:SF5">
    <property type="entry name" value="PROTEIN KINASE DOMAIN-CONTAINING PROTEIN"/>
    <property type="match status" value="1"/>
</dbReference>
<evidence type="ECO:0000313" key="9">
    <source>
        <dbReference type="Proteomes" id="UP001454036"/>
    </source>
</evidence>
<feature type="compositionally biased region" description="Polar residues" evidence="6">
    <location>
        <begin position="185"/>
        <end position="196"/>
    </location>
</feature>
<feature type="compositionally biased region" description="Polar residues" evidence="6">
    <location>
        <begin position="213"/>
        <end position="224"/>
    </location>
</feature>
<evidence type="ECO:0000256" key="2">
    <source>
        <dbReference type="ARBA" id="ARBA00022741"/>
    </source>
</evidence>
<dbReference type="GO" id="GO:0005524">
    <property type="term" value="F:ATP binding"/>
    <property type="evidence" value="ECO:0007669"/>
    <property type="project" value="UniProtKB-UniRule"/>
</dbReference>
<feature type="region of interest" description="Disordered" evidence="6">
    <location>
        <begin position="182"/>
        <end position="226"/>
    </location>
</feature>
<dbReference type="Proteomes" id="UP001454036">
    <property type="component" value="Unassembled WGS sequence"/>
</dbReference>
<dbReference type="InterPro" id="IPR008271">
    <property type="entry name" value="Ser/Thr_kinase_AS"/>
</dbReference>
<evidence type="ECO:0000256" key="3">
    <source>
        <dbReference type="ARBA" id="ARBA00022777"/>
    </source>
</evidence>
<dbReference type="Gene3D" id="3.40.50.620">
    <property type="entry name" value="HUPs"/>
    <property type="match status" value="1"/>
</dbReference>
<dbReference type="AlphaFoldDB" id="A0AAV3Q4T9"/>
<dbReference type="CDD" id="cd00293">
    <property type="entry name" value="USP-like"/>
    <property type="match status" value="1"/>
</dbReference>
<dbReference type="Gene3D" id="1.10.510.10">
    <property type="entry name" value="Transferase(Phosphotransferase) domain 1"/>
    <property type="match status" value="1"/>
</dbReference>
<dbReference type="FunFam" id="3.40.50.620:FF:000177">
    <property type="entry name" value="probable receptor-like serine/threonine-protein kinase At5g57670"/>
    <property type="match status" value="1"/>
</dbReference>